<organism evidence="2">
    <name type="scientific">Haptolina ericina</name>
    <dbReference type="NCBI Taxonomy" id="156174"/>
    <lineage>
        <taxon>Eukaryota</taxon>
        <taxon>Haptista</taxon>
        <taxon>Haptophyta</taxon>
        <taxon>Prymnesiophyceae</taxon>
        <taxon>Prymnesiales</taxon>
        <taxon>Prymnesiaceae</taxon>
        <taxon>Haptolina</taxon>
    </lineage>
</organism>
<dbReference type="AlphaFoldDB" id="A0A7S3EX29"/>
<feature type="compositionally biased region" description="Pro residues" evidence="1">
    <location>
        <begin position="288"/>
        <end position="298"/>
    </location>
</feature>
<gene>
    <name evidence="2" type="ORF">HERI1096_LOCUS13800</name>
</gene>
<evidence type="ECO:0000256" key="1">
    <source>
        <dbReference type="SAM" id="MobiDB-lite"/>
    </source>
</evidence>
<dbReference type="InterPro" id="IPR032347">
    <property type="entry name" value="DUF4864"/>
</dbReference>
<dbReference type="Pfam" id="PF16156">
    <property type="entry name" value="DUF4864"/>
    <property type="match status" value="1"/>
</dbReference>
<accession>A0A7S3EX29</accession>
<evidence type="ECO:0000313" key="2">
    <source>
        <dbReference type="EMBL" id="CAE0113140.1"/>
    </source>
</evidence>
<feature type="region of interest" description="Disordered" evidence="1">
    <location>
        <begin position="215"/>
        <end position="298"/>
    </location>
</feature>
<dbReference type="EMBL" id="HBHX01024802">
    <property type="protein sequence ID" value="CAE0113140.1"/>
    <property type="molecule type" value="Transcribed_RNA"/>
</dbReference>
<protein>
    <submittedName>
        <fullName evidence="2">Uncharacterized protein</fullName>
    </submittedName>
</protein>
<name>A0A7S3EX29_9EUKA</name>
<reference evidence="2" key="1">
    <citation type="submission" date="2021-01" db="EMBL/GenBank/DDBJ databases">
        <authorList>
            <person name="Corre E."/>
            <person name="Pelletier E."/>
            <person name="Niang G."/>
            <person name="Scheremetjew M."/>
            <person name="Finn R."/>
            <person name="Kale V."/>
            <person name="Holt S."/>
            <person name="Cochrane G."/>
            <person name="Meng A."/>
            <person name="Brown T."/>
            <person name="Cohen L."/>
        </authorList>
    </citation>
    <scope>NUCLEOTIDE SEQUENCE</scope>
    <source>
        <strain evidence="2">CCMP281</strain>
    </source>
</reference>
<proteinExistence type="predicted"/>
<sequence length="298" mass="32159">MTAAAHELARGARFTYDQTAALKAVSAWQWLRKMGLKEPPDTKRNKAVVCARGCWRLWRPSDELDPAAVVELQLLALRDGSEEAIEACFSHSSPANRAATGPASRFGQMIRAGYPVMLSSNGVHVRQLKGDECRRLSSKPEGATAIFVVGFATPNSPPPPPPGEDVSVWCSGAAEIFMWELSRNAAQGDRPVQCWMTDRVAPLLPEHGSLLAEHSWHVSPPPVQPTHKKLTLPPKLALPTSPSSPRTPPATNSPRGPESGSHAGNLSARRRNRSLARLVLSQGAVVPQPRPGSRPPSD</sequence>
<feature type="compositionally biased region" description="Low complexity" evidence="1">
    <location>
        <begin position="231"/>
        <end position="254"/>
    </location>
</feature>